<feature type="compositionally biased region" description="Low complexity" evidence="1">
    <location>
        <begin position="68"/>
        <end position="110"/>
    </location>
</feature>
<proteinExistence type="predicted"/>
<evidence type="ECO:0000256" key="1">
    <source>
        <dbReference type="SAM" id="MobiDB-lite"/>
    </source>
</evidence>
<dbReference type="AlphaFoldDB" id="A0A6A7AX34"/>
<dbReference type="Proteomes" id="UP000799423">
    <property type="component" value="Unassembled WGS sequence"/>
</dbReference>
<accession>A0A6A7AX34</accession>
<evidence type="ECO:0000313" key="3">
    <source>
        <dbReference type="Proteomes" id="UP000799423"/>
    </source>
</evidence>
<feature type="region of interest" description="Disordered" evidence="1">
    <location>
        <begin position="60"/>
        <end position="111"/>
    </location>
</feature>
<sequence length="435" mass="48592">MTSYPPSRNEEAKKAAKKYIHRYHKHAVKYLVDHCDPVELLKNACSFEEHDYHKIMSEDFEEEDDTASHSSHVSQVSHGRTFSSHSRSEFPSSSTVPSSRGSGGSTSKRTLWVMPDTVPKSAKTLEAAILPGSDYLIQIKVVRSRLMLEPTRHSGRTMVHYNGWPIDSLGTISLEWRWDSTQLTSKEPQQNTFHVVEMLPDCEAIVGNSDPPHSPIRGKAKNHDARYNLYDRAPMDETLSVNTGELHLREADRTHSVTANSTARTERQTVVDRSSRGQQARRQSTASGDSKIPVRMSSGSSIGSISNVPSRPSAAQRAHDGPLHPPPPSQGGVTSGVSVTLLCAGQMMTLKLELDASGAIFYESLQRTILKKAKHELDRFTESVRLTPQKNCFDDCCHISLEEDEIKDSWEMAVEWIQEHRAKEPCKIYAHIGPD</sequence>
<dbReference type="OrthoDB" id="3677625at2759"/>
<name>A0A6A7AX34_9PLEO</name>
<feature type="compositionally biased region" description="Basic and acidic residues" evidence="1">
    <location>
        <begin position="264"/>
        <end position="275"/>
    </location>
</feature>
<organism evidence="2 3">
    <name type="scientific">Plenodomus tracheiphilus IPT5</name>
    <dbReference type="NCBI Taxonomy" id="1408161"/>
    <lineage>
        <taxon>Eukaryota</taxon>
        <taxon>Fungi</taxon>
        <taxon>Dikarya</taxon>
        <taxon>Ascomycota</taxon>
        <taxon>Pezizomycotina</taxon>
        <taxon>Dothideomycetes</taxon>
        <taxon>Pleosporomycetidae</taxon>
        <taxon>Pleosporales</taxon>
        <taxon>Pleosporineae</taxon>
        <taxon>Leptosphaeriaceae</taxon>
        <taxon>Plenodomus</taxon>
    </lineage>
</organism>
<feature type="region of interest" description="Disordered" evidence="1">
    <location>
        <begin position="248"/>
        <end position="333"/>
    </location>
</feature>
<reference evidence="2" key="1">
    <citation type="submission" date="2020-01" db="EMBL/GenBank/DDBJ databases">
        <authorList>
            <consortium name="DOE Joint Genome Institute"/>
            <person name="Haridas S."/>
            <person name="Albert R."/>
            <person name="Binder M."/>
            <person name="Bloem J."/>
            <person name="Labutti K."/>
            <person name="Salamov A."/>
            <person name="Andreopoulos B."/>
            <person name="Baker S.E."/>
            <person name="Barry K."/>
            <person name="Bills G."/>
            <person name="Bluhm B.H."/>
            <person name="Cannon C."/>
            <person name="Castanera R."/>
            <person name="Culley D.E."/>
            <person name="Daum C."/>
            <person name="Ezra D."/>
            <person name="Gonzalez J.B."/>
            <person name="Henrissat B."/>
            <person name="Kuo A."/>
            <person name="Liang C."/>
            <person name="Lipzen A."/>
            <person name="Lutzoni F."/>
            <person name="Magnuson J."/>
            <person name="Mondo S."/>
            <person name="Nolan M."/>
            <person name="Ohm R."/>
            <person name="Pangilinan J."/>
            <person name="Park H.-J."/>
            <person name="Ramirez L."/>
            <person name="Alfaro M."/>
            <person name="Sun H."/>
            <person name="Tritt A."/>
            <person name="Yoshinaga Y."/>
            <person name="Zwiers L.-H."/>
            <person name="Turgeon B.G."/>
            <person name="Goodwin S.B."/>
            <person name="Spatafora J.W."/>
            <person name="Crous P.W."/>
            <person name="Grigoriev I.V."/>
        </authorList>
    </citation>
    <scope>NUCLEOTIDE SEQUENCE</scope>
    <source>
        <strain evidence="2">IPT5</strain>
    </source>
</reference>
<protein>
    <submittedName>
        <fullName evidence="2">Uncharacterized protein</fullName>
    </submittedName>
</protein>
<gene>
    <name evidence="2" type="ORF">T440DRAFT_195374</name>
</gene>
<keyword evidence="3" id="KW-1185">Reference proteome</keyword>
<evidence type="ECO:0000313" key="2">
    <source>
        <dbReference type="EMBL" id="KAF2847364.1"/>
    </source>
</evidence>
<dbReference type="EMBL" id="MU006326">
    <property type="protein sequence ID" value="KAF2847364.1"/>
    <property type="molecule type" value="Genomic_DNA"/>
</dbReference>
<feature type="compositionally biased region" description="Low complexity" evidence="1">
    <location>
        <begin position="276"/>
        <end position="287"/>
    </location>
</feature>
<feature type="compositionally biased region" description="Low complexity" evidence="1">
    <location>
        <begin position="297"/>
        <end position="306"/>
    </location>
</feature>